<feature type="domain" description="Matrin-type" evidence="6">
    <location>
        <begin position="6"/>
        <end position="37"/>
    </location>
</feature>
<keyword evidence="3" id="KW-0863">Zinc-finger</keyword>
<dbReference type="Gene3D" id="3.30.160.60">
    <property type="entry name" value="Classic Zinc Finger"/>
    <property type="match status" value="1"/>
</dbReference>
<dbReference type="InterPro" id="IPR036236">
    <property type="entry name" value="Znf_C2H2_sf"/>
</dbReference>
<dbReference type="PROSITE" id="PS50171">
    <property type="entry name" value="ZF_MATRIN"/>
    <property type="match status" value="1"/>
</dbReference>
<protein>
    <recommendedName>
        <fullName evidence="6">Matrin-type domain-containing protein</fullName>
    </recommendedName>
</protein>
<dbReference type="InterPro" id="IPR003604">
    <property type="entry name" value="Matrin/U1-like-C_Znf_C2H2"/>
</dbReference>
<evidence type="ECO:0000256" key="2">
    <source>
        <dbReference type="ARBA" id="ARBA00022723"/>
    </source>
</evidence>
<dbReference type="PANTHER" id="PTHR16465">
    <property type="entry name" value="NUCLEASE-RELATED"/>
    <property type="match status" value="1"/>
</dbReference>
<evidence type="ECO:0000256" key="1">
    <source>
        <dbReference type="ARBA" id="ARBA00004123"/>
    </source>
</evidence>
<evidence type="ECO:0000256" key="4">
    <source>
        <dbReference type="ARBA" id="ARBA00022833"/>
    </source>
</evidence>
<dbReference type="EMBL" id="JNBR01002081">
    <property type="protein sequence ID" value="OQR83735.1"/>
    <property type="molecule type" value="Genomic_DNA"/>
</dbReference>
<evidence type="ECO:0000259" key="6">
    <source>
        <dbReference type="PROSITE" id="PS50171"/>
    </source>
</evidence>
<dbReference type="InterPro" id="IPR000690">
    <property type="entry name" value="Matrin/U1-C_Znf_C2H2"/>
</dbReference>
<reference evidence="7 8" key="1">
    <citation type="journal article" date="2014" name="Genome Biol. Evol.">
        <title>The secreted proteins of Achlya hypogyna and Thraustotheca clavata identify the ancestral oomycete secretome and reveal gene acquisitions by horizontal gene transfer.</title>
        <authorList>
            <person name="Misner I."/>
            <person name="Blouin N."/>
            <person name="Leonard G."/>
            <person name="Richards T.A."/>
            <person name="Lane C.E."/>
        </authorList>
    </citation>
    <scope>NUCLEOTIDE SEQUENCE [LARGE SCALE GENOMIC DNA]</scope>
    <source>
        <strain evidence="7 8">ATCC 48635</strain>
    </source>
</reference>
<accession>A0A1V9YDD7</accession>
<keyword evidence="2" id="KW-0479">Metal-binding</keyword>
<sequence length="85" mass="9163">MGKETYVCPYCDKAFTDSHEARKKHLAGRAHKANVKRWYDSVDAGAVRTKGGAWTPAPAVATPTLPPSLQPAPPTAFLISLAEWG</sequence>
<dbReference type="STRING" id="1202772.A0A1V9YDD7"/>
<dbReference type="OrthoDB" id="162746at2759"/>
<keyword evidence="4" id="KW-0862">Zinc</keyword>
<dbReference type="SUPFAM" id="SSF57667">
    <property type="entry name" value="beta-beta-alpha zinc fingers"/>
    <property type="match status" value="1"/>
</dbReference>
<organism evidence="7 8">
    <name type="scientific">Achlya hypogyna</name>
    <name type="common">Oomycete</name>
    <name type="synonym">Protoachlya hypogyna</name>
    <dbReference type="NCBI Taxonomy" id="1202772"/>
    <lineage>
        <taxon>Eukaryota</taxon>
        <taxon>Sar</taxon>
        <taxon>Stramenopiles</taxon>
        <taxon>Oomycota</taxon>
        <taxon>Saprolegniomycetes</taxon>
        <taxon>Saprolegniales</taxon>
        <taxon>Achlyaceae</taxon>
        <taxon>Achlya</taxon>
    </lineage>
</organism>
<gene>
    <name evidence="7" type="ORF">ACHHYP_14318</name>
</gene>
<evidence type="ECO:0000256" key="5">
    <source>
        <dbReference type="ARBA" id="ARBA00023242"/>
    </source>
</evidence>
<name>A0A1V9YDD7_ACHHY</name>
<dbReference type="GO" id="GO:0003676">
    <property type="term" value="F:nucleic acid binding"/>
    <property type="evidence" value="ECO:0007669"/>
    <property type="project" value="InterPro"/>
</dbReference>
<dbReference type="GO" id="GO:0008270">
    <property type="term" value="F:zinc ion binding"/>
    <property type="evidence" value="ECO:0007669"/>
    <property type="project" value="UniProtKB-KW"/>
</dbReference>
<dbReference type="InterPro" id="IPR013085">
    <property type="entry name" value="U1-CZ_Znf_C2H2"/>
</dbReference>
<comment type="caution">
    <text evidence="7">The sequence shown here is derived from an EMBL/GenBank/DDBJ whole genome shotgun (WGS) entry which is preliminary data.</text>
</comment>
<keyword evidence="8" id="KW-1185">Reference proteome</keyword>
<dbReference type="Pfam" id="PF06220">
    <property type="entry name" value="zf-U1"/>
    <property type="match status" value="1"/>
</dbReference>
<comment type="subcellular location">
    <subcellularLocation>
        <location evidence="1">Nucleus</location>
    </subcellularLocation>
</comment>
<evidence type="ECO:0000313" key="8">
    <source>
        <dbReference type="Proteomes" id="UP000243579"/>
    </source>
</evidence>
<evidence type="ECO:0000313" key="7">
    <source>
        <dbReference type="EMBL" id="OQR83735.1"/>
    </source>
</evidence>
<dbReference type="SMART" id="SM00451">
    <property type="entry name" value="ZnF_U1"/>
    <property type="match status" value="1"/>
</dbReference>
<keyword evidence="5" id="KW-0539">Nucleus</keyword>
<dbReference type="AlphaFoldDB" id="A0A1V9YDD7"/>
<dbReference type="GO" id="GO:0005689">
    <property type="term" value="C:U12-type spliceosomal complex"/>
    <property type="evidence" value="ECO:0007669"/>
    <property type="project" value="TreeGrafter"/>
</dbReference>
<dbReference type="Proteomes" id="UP000243579">
    <property type="component" value="Unassembled WGS sequence"/>
</dbReference>
<proteinExistence type="predicted"/>
<evidence type="ECO:0000256" key="3">
    <source>
        <dbReference type="ARBA" id="ARBA00022771"/>
    </source>
</evidence>
<dbReference type="PANTHER" id="PTHR16465:SF0">
    <property type="entry name" value="ZINC FINGER MATRIN-TYPE PROTEIN 5"/>
    <property type="match status" value="1"/>
</dbReference>